<keyword evidence="2" id="KW-1185">Reference proteome</keyword>
<gene>
    <name evidence="1" type="ORF">OEG84_19615</name>
</gene>
<evidence type="ECO:0000313" key="1">
    <source>
        <dbReference type="EMBL" id="MCY0149846.1"/>
    </source>
</evidence>
<proteinExistence type="predicted"/>
<name>A0ABT3ZDH8_9HYPH</name>
<organism evidence="1 2">
    <name type="scientific">Hoeflea algicola</name>
    <dbReference type="NCBI Taxonomy" id="2983763"/>
    <lineage>
        <taxon>Bacteria</taxon>
        <taxon>Pseudomonadati</taxon>
        <taxon>Pseudomonadota</taxon>
        <taxon>Alphaproteobacteria</taxon>
        <taxon>Hyphomicrobiales</taxon>
        <taxon>Rhizobiaceae</taxon>
        <taxon>Hoeflea</taxon>
    </lineage>
</organism>
<accession>A0ABT3ZDH8</accession>
<evidence type="ECO:0000313" key="2">
    <source>
        <dbReference type="Proteomes" id="UP001073227"/>
    </source>
</evidence>
<sequence>MKMQNQIEITRWQPLAHDGAGIASFNFRIRGVTVRAALFARDGDGYRIGMPFTRHVQNNGMSLTSVGLDYDDRQAVTAAAVAYHEKIDGDSDDAGLRRVIGETMELAGLGIAGLG</sequence>
<dbReference type="Proteomes" id="UP001073227">
    <property type="component" value="Unassembled WGS sequence"/>
</dbReference>
<comment type="caution">
    <text evidence="1">The sequence shown here is derived from an EMBL/GenBank/DDBJ whole genome shotgun (WGS) entry which is preliminary data.</text>
</comment>
<protein>
    <submittedName>
        <fullName evidence="1">Uncharacterized protein</fullName>
    </submittedName>
</protein>
<dbReference type="RefSeq" id="WP_267655283.1">
    <property type="nucleotide sequence ID" value="NZ_JAOVZR010000001.1"/>
</dbReference>
<dbReference type="EMBL" id="JAOVZR010000001">
    <property type="protein sequence ID" value="MCY0149846.1"/>
    <property type="molecule type" value="Genomic_DNA"/>
</dbReference>
<reference evidence="1" key="1">
    <citation type="submission" date="2022-10" db="EMBL/GenBank/DDBJ databases">
        <title>Hoeflea sp. G2-23, isolated from marine algae.</title>
        <authorList>
            <person name="Kristyanto S."/>
            <person name="Kim J.M."/>
            <person name="Jeon C.O."/>
        </authorList>
    </citation>
    <scope>NUCLEOTIDE SEQUENCE</scope>
    <source>
        <strain evidence="1">G2-23</strain>
    </source>
</reference>